<dbReference type="AlphaFoldDB" id="A0A3E0W3T9"/>
<dbReference type="InterPro" id="IPR011257">
    <property type="entry name" value="DNA_glycosylase"/>
</dbReference>
<dbReference type="OrthoDB" id="3078554at2"/>
<comment type="caution">
    <text evidence="2">The sequence shown here is derived from an EMBL/GenBank/DDBJ whole genome shotgun (WGS) entry which is preliminary data.</text>
</comment>
<accession>A0A3E0W3T9</accession>
<evidence type="ECO:0000256" key="1">
    <source>
        <dbReference type="SAM" id="MobiDB-lite"/>
    </source>
</evidence>
<dbReference type="RefSeq" id="WP_116410514.1">
    <property type="nucleotide sequence ID" value="NZ_NBXB01000011.1"/>
</dbReference>
<dbReference type="SUPFAM" id="SSF48150">
    <property type="entry name" value="DNA-glycosylase"/>
    <property type="match status" value="1"/>
</dbReference>
<gene>
    <name evidence="2" type="ORF">B7R22_04060</name>
</gene>
<dbReference type="EMBL" id="NBXB01000011">
    <property type="protein sequence ID" value="RFA16650.1"/>
    <property type="molecule type" value="Genomic_DNA"/>
</dbReference>
<proteinExistence type="predicted"/>
<feature type="region of interest" description="Disordered" evidence="1">
    <location>
        <begin position="1"/>
        <end position="22"/>
    </location>
</feature>
<evidence type="ECO:0000313" key="2">
    <source>
        <dbReference type="EMBL" id="RFA16650.1"/>
    </source>
</evidence>
<name>A0A3E0W3T9_9MICO</name>
<dbReference type="GO" id="GO:0006281">
    <property type="term" value="P:DNA repair"/>
    <property type="evidence" value="ECO:0007669"/>
    <property type="project" value="InterPro"/>
</dbReference>
<evidence type="ECO:0008006" key="4">
    <source>
        <dbReference type="Google" id="ProtNLM"/>
    </source>
</evidence>
<evidence type="ECO:0000313" key="3">
    <source>
        <dbReference type="Proteomes" id="UP000256541"/>
    </source>
</evidence>
<dbReference type="Proteomes" id="UP000256541">
    <property type="component" value="Unassembled WGS sequence"/>
</dbReference>
<sequence length="157" mass="17085">MGDDPTDETEKTMANTTAEDLGLDPASGAADQLYGWFLASLLFGRPVQQSVAAATWRVLLKHGLTSPGRFADYDREGLRALLDEGHYARIDYVMTDELHAVMASVKREHGSVSELVKHATSRADLRATLLDWKGIGPKTTDIFLGEIPDRVIGSAVS</sequence>
<organism evidence="2 3">
    <name type="scientific">Subtercola boreus</name>
    <dbReference type="NCBI Taxonomy" id="120213"/>
    <lineage>
        <taxon>Bacteria</taxon>
        <taxon>Bacillati</taxon>
        <taxon>Actinomycetota</taxon>
        <taxon>Actinomycetes</taxon>
        <taxon>Micrococcales</taxon>
        <taxon>Microbacteriaceae</taxon>
        <taxon>Subtercola</taxon>
    </lineage>
</organism>
<reference evidence="2 3" key="1">
    <citation type="submission" date="2017-04" db="EMBL/GenBank/DDBJ databases">
        <title>Comparative genome analysis of Subtercola boreus.</title>
        <authorList>
            <person name="Cho Y.-J."/>
            <person name="Cho A."/>
            <person name="Kim O.-S."/>
            <person name="Lee J.-I."/>
        </authorList>
    </citation>
    <scope>NUCLEOTIDE SEQUENCE [LARGE SCALE GENOMIC DNA]</scope>
    <source>
        <strain evidence="2 3">P27479</strain>
    </source>
</reference>
<dbReference type="GO" id="GO:0003824">
    <property type="term" value="F:catalytic activity"/>
    <property type="evidence" value="ECO:0007669"/>
    <property type="project" value="InterPro"/>
</dbReference>
<dbReference type="Gene3D" id="1.10.340.30">
    <property type="entry name" value="Hypothetical protein, domain 2"/>
    <property type="match status" value="1"/>
</dbReference>
<protein>
    <recommendedName>
        <fullName evidence="4">DNA methylase</fullName>
    </recommendedName>
</protein>